<dbReference type="PROSITE" id="PS50977">
    <property type="entry name" value="HTH_TETR_2"/>
    <property type="match status" value="1"/>
</dbReference>
<dbReference type="Gene3D" id="1.10.357.10">
    <property type="entry name" value="Tetracycline Repressor, domain 2"/>
    <property type="match status" value="1"/>
</dbReference>
<name>A0A220MBU4_9BACL</name>
<protein>
    <submittedName>
        <fullName evidence="4">TetR family transcriptional regulator</fullName>
    </submittedName>
</protein>
<proteinExistence type="predicted"/>
<keyword evidence="1 2" id="KW-0238">DNA-binding</keyword>
<dbReference type="Pfam" id="PF00440">
    <property type="entry name" value="TetR_N"/>
    <property type="match status" value="1"/>
</dbReference>
<dbReference type="PANTHER" id="PTHR43479:SF11">
    <property type="entry name" value="ACREF_ENVCD OPERON REPRESSOR-RELATED"/>
    <property type="match status" value="1"/>
</dbReference>
<dbReference type="EMBL" id="CP018145">
    <property type="protein sequence ID" value="ASJ52478.1"/>
    <property type="molecule type" value="Genomic_DNA"/>
</dbReference>
<dbReference type="GO" id="GO:0003677">
    <property type="term" value="F:DNA binding"/>
    <property type="evidence" value="ECO:0007669"/>
    <property type="project" value="UniProtKB-UniRule"/>
</dbReference>
<evidence type="ECO:0000313" key="5">
    <source>
        <dbReference type="Proteomes" id="UP000197781"/>
    </source>
</evidence>
<dbReference type="Proteomes" id="UP000197781">
    <property type="component" value="Chromosome"/>
</dbReference>
<dbReference type="PRINTS" id="PR00455">
    <property type="entry name" value="HTHTETR"/>
</dbReference>
<accession>A0A220MBU4</accession>
<dbReference type="InterPro" id="IPR009057">
    <property type="entry name" value="Homeodomain-like_sf"/>
</dbReference>
<evidence type="ECO:0000256" key="1">
    <source>
        <dbReference type="ARBA" id="ARBA00023125"/>
    </source>
</evidence>
<dbReference type="InterPro" id="IPR036271">
    <property type="entry name" value="Tet_transcr_reg_TetR-rel_C_sf"/>
</dbReference>
<evidence type="ECO:0000259" key="3">
    <source>
        <dbReference type="PROSITE" id="PS50977"/>
    </source>
</evidence>
<evidence type="ECO:0000256" key="2">
    <source>
        <dbReference type="PROSITE-ProRule" id="PRU00335"/>
    </source>
</evidence>
<organism evidence="4 5">
    <name type="scientific">Brevibacillus formosus</name>
    <dbReference type="NCBI Taxonomy" id="54913"/>
    <lineage>
        <taxon>Bacteria</taxon>
        <taxon>Bacillati</taxon>
        <taxon>Bacillota</taxon>
        <taxon>Bacilli</taxon>
        <taxon>Bacillales</taxon>
        <taxon>Paenibacillaceae</taxon>
        <taxon>Brevibacillus</taxon>
    </lineage>
</organism>
<dbReference type="RefSeq" id="WP_088906377.1">
    <property type="nucleotide sequence ID" value="NZ_CP018145.1"/>
</dbReference>
<evidence type="ECO:0000313" key="4">
    <source>
        <dbReference type="EMBL" id="ASJ52478.1"/>
    </source>
</evidence>
<feature type="domain" description="HTH tetR-type" evidence="3">
    <location>
        <begin position="8"/>
        <end position="68"/>
    </location>
</feature>
<feature type="DNA-binding region" description="H-T-H motif" evidence="2">
    <location>
        <begin position="31"/>
        <end position="50"/>
    </location>
</feature>
<reference evidence="4 5" key="1">
    <citation type="submission" date="2016-11" db="EMBL/GenBank/DDBJ databases">
        <authorList>
            <person name="Jaros S."/>
            <person name="Januszkiewicz K."/>
            <person name="Wedrychowicz H."/>
        </authorList>
    </citation>
    <scope>NUCLEOTIDE SEQUENCE [LARGE SCALE GENOMIC DNA]</scope>
    <source>
        <strain evidence="4 5">NF2</strain>
    </source>
</reference>
<dbReference type="InterPro" id="IPR001647">
    <property type="entry name" value="HTH_TetR"/>
</dbReference>
<dbReference type="Gene3D" id="1.10.10.60">
    <property type="entry name" value="Homeodomain-like"/>
    <property type="match status" value="1"/>
</dbReference>
<dbReference type="InterPro" id="IPR050624">
    <property type="entry name" value="HTH-type_Tx_Regulator"/>
</dbReference>
<dbReference type="AlphaFoldDB" id="A0A220MBU4"/>
<dbReference type="PANTHER" id="PTHR43479">
    <property type="entry name" value="ACREF/ENVCD OPERON REPRESSOR-RELATED"/>
    <property type="match status" value="1"/>
</dbReference>
<sequence>MKQEERREQTIRQLLDATKQLLQEKGCHAITMKDLMEKSGLSKGAIFHYVKSKDEIFAWVLQERLETIHHHFMEEVNQGRKTFEGPMQVIANNLAALENANDVTNKVLHYLIGKEDEPAIAEVLQHFYERSVQLSKEWILSGQQYGVIQKSVDPDKMAELFVLLTLGLRVRSSFPITSTSCTAQDLSSFMASLLKSQ</sequence>
<gene>
    <name evidence="4" type="ORF">BP422_02305</name>
</gene>
<dbReference type="KEGG" id="bfm:BP422_02305"/>
<dbReference type="SUPFAM" id="SSF48498">
    <property type="entry name" value="Tetracyclin repressor-like, C-terminal domain"/>
    <property type="match status" value="1"/>
</dbReference>
<dbReference type="SUPFAM" id="SSF46689">
    <property type="entry name" value="Homeodomain-like"/>
    <property type="match status" value="1"/>
</dbReference>